<gene>
    <name evidence="2" type="ORF">FKW77_005789</name>
</gene>
<organism evidence="2 3">
    <name type="scientific">Venturia effusa</name>
    <dbReference type="NCBI Taxonomy" id="50376"/>
    <lineage>
        <taxon>Eukaryota</taxon>
        <taxon>Fungi</taxon>
        <taxon>Dikarya</taxon>
        <taxon>Ascomycota</taxon>
        <taxon>Pezizomycotina</taxon>
        <taxon>Dothideomycetes</taxon>
        <taxon>Pleosporomycetidae</taxon>
        <taxon>Venturiales</taxon>
        <taxon>Venturiaceae</taxon>
        <taxon>Venturia</taxon>
    </lineage>
</organism>
<keyword evidence="3" id="KW-1185">Reference proteome</keyword>
<dbReference type="Proteomes" id="UP000316270">
    <property type="component" value="Chromosome 5"/>
</dbReference>
<dbReference type="AlphaFoldDB" id="A0A517L5H7"/>
<evidence type="ECO:0000256" key="1">
    <source>
        <dbReference type="SAM" id="Coils"/>
    </source>
</evidence>
<keyword evidence="1" id="KW-0175">Coiled coil</keyword>
<proteinExistence type="predicted"/>
<name>A0A517L5H7_9PEZI</name>
<sequence length="441" mass="50264">MSQPSASDSPGSHEMNDLDQLVRLAQSVRKAGTAGWKPSSPTTLKLFRRLSQLPSQEIWTTDELASLVMGYAQWSPSSTKTTEVLRSHSKDKFSWSQDQLAALVVGLTHWEPPGMEKLAVLQAQAGWEEKLTWTHEELVDMIGHLVEQDQEVRDAWVPTDSGVFRRLDKLRKRFRSNYKGGFTPEELATIIGKLVDDYDKKKKSGLILTKSDKALLEADIVIAQNRGANMGRAVGIIDGALNDSERMRRDLVAENEDLVEENEKLQANVNLLKKLQKKRVRIRKDLSQKLGEATATQERERVEAKMTLEKERAEAKVILERHGEEAKAAMDRELEEAKTILAKERETANAILEQERALSRVNAEKQLIQMKAQVQEACGVWKQEKDELKAQMQKLMDEKLNLEKQHDSERIELESERDEAMVAARQSLKRKFDDFMLEHSD</sequence>
<feature type="coiled-coil region" evidence="1">
    <location>
        <begin position="327"/>
        <end position="419"/>
    </location>
</feature>
<protein>
    <submittedName>
        <fullName evidence="2">Uncharacterized protein</fullName>
    </submittedName>
</protein>
<evidence type="ECO:0000313" key="2">
    <source>
        <dbReference type="EMBL" id="QDS70871.1"/>
    </source>
</evidence>
<accession>A0A517L5H7</accession>
<feature type="coiled-coil region" evidence="1">
    <location>
        <begin position="241"/>
        <end position="292"/>
    </location>
</feature>
<evidence type="ECO:0000313" key="3">
    <source>
        <dbReference type="Proteomes" id="UP000316270"/>
    </source>
</evidence>
<reference evidence="2 3" key="1">
    <citation type="submission" date="2019-07" db="EMBL/GenBank/DDBJ databases">
        <title>Finished genome of Venturia effusa.</title>
        <authorList>
            <person name="Young C.A."/>
            <person name="Cox M.P."/>
            <person name="Ganley A.R.D."/>
            <person name="David W.J."/>
        </authorList>
    </citation>
    <scope>NUCLEOTIDE SEQUENCE [LARGE SCALE GENOMIC DNA]</scope>
    <source>
        <strain evidence="3">albino</strain>
    </source>
</reference>
<dbReference type="EMBL" id="CP042189">
    <property type="protein sequence ID" value="QDS70871.1"/>
    <property type="molecule type" value="Genomic_DNA"/>
</dbReference>